<evidence type="ECO:0000259" key="4">
    <source>
        <dbReference type="Pfam" id="PF01420"/>
    </source>
</evidence>
<evidence type="ECO:0000256" key="2">
    <source>
        <dbReference type="ARBA" id="ARBA00022747"/>
    </source>
</evidence>
<evidence type="ECO:0000313" key="5">
    <source>
        <dbReference type="EMBL" id="XAG70374.1"/>
    </source>
</evidence>
<dbReference type="PANTHER" id="PTHR30408">
    <property type="entry name" value="TYPE-1 RESTRICTION ENZYME ECOKI SPECIFICITY PROTEIN"/>
    <property type="match status" value="1"/>
</dbReference>
<dbReference type="InterPro" id="IPR052021">
    <property type="entry name" value="Type-I_RS_S_subunit"/>
</dbReference>
<evidence type="ECO:0000256" key="3">
    <source>
        <dbReference type="ARBA" id="ARBA00023125"/>
    </source>
</evidence>
<dbReference type="AlphaFoldDB" id="A0AAU6U913"/>
<dbReference type="SUPFAM" id="SSF116734">
    <property type="entry name" value="DNA methylase specificity domain"/>
    <property type="match status" value="2"/>
</dbReference>
<dbReference type="Gene3D" id="3.90.220.20">
    <property type="entry name" value="DNA methylase specificity domains"/>
    <property type="match status" value="2"/>
</dbReference>
<dbReference type="GO" id="GO:0004519">
    <property type="term" value="F:endonuclease activity"/>
    <property type="evidence" value="ECO:0007669"/>
    <property type="project" value="UniProtKB-KW"/>
</dbReference>
<dbReference type="Pfam" id="PF01420">
    <property type="entry name" value="Methylase_S"/>
    <property type="match status" value="1"/>
</dbReference>
<dbReference type="GO" id="GO:0016787">
    <property type="term" value="F:hydrolase activity"/>
    <property type="evidence" value="ECO:0007669"/>
    <property type="project" value="UniProtKB-KW"/>
</dbReference>
<dbReference type="InterPro" id="IPR000055">
    <property type="entry name" value="Restrct_endonuc_typeI_TRD"/>
</dbReference>
<gene>
    <name evidence="5" type="ORF">MRM75_05100</name>
</gene>
<name>A0AAU6U913_UNCXX</name>
<accession>A0AAU6U913</accession>
<organism evidence="5">
    <name type="scientific">bacterium 19CA06SA08-2</name>
    <dbReference type="NCBI Taxonomy" id="2920658"/>
    <lineage>
        <taxon>Bacteria</taxon>
    </lineage>
</organism>
<dbReference type="EC" id="3.1.21.-" evidence="5"/>
<proteinExistence type="inferred from homology"/>
<reference evidence="5" key="1">
    <citation type="submission" date="2022-03" db="EMBL/GenBank/DDBJ databases">
        <title>Sea Food Isolates.</title>
        <authorList>
            <person name="Li c."/>
        </authorList>
    </citation>
    <scope>NUCLEOTIDE SEQUENCE</scope>
    <source>
        <strain evidence="5">19CA06SA08-2</strain>
    </source>
</reference>
<dbReference type="CDD" id="cd17278">
    <property type="entry name" value="RMtype1_S_LdeBORF1052P-TRD2-CR2"/>
    <property type="match status" value="1"/>
</dbReference>
<feature type="domain" description="Type I restriction modification DNA specificity" evidence="4">
    <location>
        <begin position="5"/>
        <end position="190"/>
    </location>
</feature>
<comment type="similarity">
    <text evidence="1">Belongs to the type-I restriction system S methylase family.</text>
</comment>
<keyword evidence="5" id="KW-0540">Nuclease</keyword>
<dbReference type="PANTHER" id="PTHR30408:SF13">
    <property type="entry name" value="TYPE I RESTRICTION ENZYME HINDI SPECIFICITY SUBUNIT"/>
    <property type="match status" value="1"/>
</dbReference>
<sequence>MYFELTTIGQYATVQGGYAFKSKDFQQSGYLPVLKIKNVRHGYVEYSDCAYVNMDIALACEKWRTRYGDILISMTGSGPSAPESLVGRVARVWESEPTALINQRVGKLVLKEGQAIDKDFLFYVLTQKTSQEFLVSNATGSANQVNISSATIESVPCPNITYRESHQISCFLNMLNQRERLLRETNATLEAIAQALFKSWFVDFDPVHARARGKQPAGLAPEVAALFPDSFEESALGLVPKGWRVTILGDLCSVTIGGLWGKDNQEDSDLVPAISLRGVDLEHLRVNGFSKEAPVRWVKPSAMEKRRLSDTEVLVAASGAGPCGRPLWAGVQFEAIYGLPVIFSNFVKRFECGTATRAIYVDRLLAEMRENKEIWNFINGTSVPNLDDKLLLSTKKVVLPPEDVMCAFVDVVKAIYDRLYDQKAQTLATLRDTLLPRLISGQLRLPDAEQQLKDLAV</sequence>
<dbReference type="REBASE" id="848540">
    <property type="entry name" value="S.BspA082ORF5095P"/>
</dbReference>
<keyword evidence="5" id="KW-0378">Hydrolase</keyword>
<keyword evidence="2" id="KW-0680">Restriction system</keyword>
<dbReference type="GO" id="GO:0003677">
    <property type="term" value="F:DNA binding"/>
    <property type="evidence" value="ECO:0007669"/>
    <property type="project" value="UniProtKB-KW"/>
</dbReference>
<keyword evidence="5" id="KW-0255">Endonuclease</keyword>
<dbReference type="GO" id="GO:0009307">
    <property type="term" value="P:DNA restriction-modification system"/>
    <property type="evidence" value="ECO:0007669"/>
    <property type="project" value="UniProtKB-KW"/>
</dbReference>
<keyword evidence="3" id="KW-0238">DNA-binding</keyword>
<dbReference type="InterPro" id="IPR044946">
    <property type="entry name" value="Restrct_endonuc_typeI_TRD_sf"/>
</dbReference>
<dbReference type="EMBL" id="CP095353">
    <property type="protein sequence ID" value="XAG70374.1"/>
    <property type="molecule type" value="Genomic_DNA"/>
</dbReference>
<evidence type="ECO:0000256" key="1">
    <source>
        <dbReference type="ARBA" id="ARBA00010923"/>
    </source>
</evidence>
<protein>
    <submittedName>
        <fullName evidence="5">Restriction endonuclease subunit S</fullName>
        <ecNumber evidence="5">3.1.21.-</ecNumber>
    </submittedName>
</protein>